<dbReference type="KEGG" id="boz:DBV39_01735"/>
<dbReference type="InterPro" id="IPR036291">
    <property type="entry name" value="NAD(P)-bd_dom_sf"/>
</dbReference>
<dbReference type="InterPro" id="IPR051538">
    <property type="entry name" value="Acyl-CoA_Synth/Transferase"/>
</dbReference>
<dbReference type="Gene3D" id="3.40.50.720">
    <property type="entry name" value="NAD(P)-binding Rossmann-like Domain"/>
    <property type="match status" value="1"/>
</dbReference>
<dbReference type="SUPFAM" id="SSF51735">
    <property type="entry name" value="NAD(P)-binding Rossmann-fold domains"/>
    <property type="match status" value="1"/>
</dbReference>
<proteinExistence type="predicted"/>
<protein>
    <recommendedName>
        <fullName evidence="5">CoA-binding domain-containing protein</fullName>
    </recommendedName>
</protein>
<keyword evidence="7" id="KW-1185">Reference proteome</keyword>
<gene>
    <name evidence="6" type="ORF">DBV39_01735</name>
</gene>
<dbReference type="InterPro" id="IPR032875">
    <property type="entry name" value="Succ_CoA_lig_flav_dom"/>
</dbReference>
<evidence type="ECO:0000259" key="5">
    <source>
        <dbReference type="SMART" id="SM00881"/>
    </source>
</evidence>
<feature type="domain" description="CoA-binding" evidence="5">
    <location>
        <begin position="35"/>
        <end position="130"/>
    </location>
</feature>
<evidence type="ECO:0000313" key="7">
    <source>
        <dbReference type="Proteomes" id="UP000244571"/>
    </source>
</evidence>
<dbReference type="Pfam" id="PF13607">
    <property type="entry name" value="Succ_CoA_lig"/>
    <property type="match status" value="1"/>
</dbReference>
<dbReference type="GO" id="GO:0005524">
    <property type="term" value="F:ATP binding"/>
    <property type="evidence" value="ECO:0007669"/>
    <property type="project" value="UniProtKB-KW"/>
</dbReference>
<sequence length="728" mass="79350">MRNTSSIYSDGYQTNKESHYNMHTNSVRANNLKRMLDPKSVAVVGASGDTRKPGGRVVKYLHDKHYQGKIYPVNPKVSFVNDIKAFACLEDLPEIPDLVVISVPAAQVVPTVVSCNALGVPSVIIFSSGFSEVGTAEGLSLDEQLRDCINGSTIVSGPNCQGIINFHTGCIANFSSVMVASEIKVGSVGIVSQSGLFAALIIDSLKEKSGIGYVATTGNEIDVEFSDMVAVMAEDPKIKVIVGYLEAIRDVERFKHAARMAKKNNKPLIILKVGKTKEAARAAQSHTGALSSPAFLYESLFRSLDIIQVNDLDELNQAAYMLSLPLPRNDFSNLALLTNSGGLGVWCTDQLKFQKFELANLAGSTKDSIQSNMFAFGSADNPVDIATLAISNMPAVERILEHLYNDENVDVVFLILAFTHANASPFAQKLIDLSKKKKKTIVVCWISSDKEAQRMLENNSLPVFESATEALRALTHVRNFQHANQSDQQSVKSQLNEEAKLKVAKHLERKDKSVGEYDAMNILKAIDIPTPQIKRITEAKDVGDVYKEFNSTVVMKVDSKNIHHKSDVGGVVLGVNSESKAIDAYEKISSDVKRNCPNAIINGILMCQEVKGIAEIIVGGVRDPILGPYIMVGIGGIYAEALKDVVFRPAPISDFAASEMLKELKMYSLLTGLRGQLGCDLTELTKIISKVSDLLVEVEQLLEIDLNPVVVGSKPEQTRVVDALMTFR</sequence>
<dbReference type="EMBL" id="CP028901">
    <property type="protein sequence ID" value="AWB32639.1"/>
    <property type="molecule type" value="Genomic_DNA"/>
</dbReference>
<dbReference type="GO" id="GO:0016874">
    <property type="term" value="F:ligase activity"/>
    <property type="evidence" value="ECO:0007669"/>
    <property type="project" value="UniProtKB-KW"/>
</dbReference>
<keyword evidence="3" id="KW-0067">ATP-binding</keyword>
<evidence type="ECO:0000256" key="4">
    <source>
        <dbReference type="SAM" id="MobiDB-lite"/>
    </source>
</evidence>
<accession>A0A2R4XFX2</accession>
<dbReference type="SUPFAM" id="SSF52210">
    <property type="entry name" value="Succinyl-CoA synthetase domains"/>
    <property type="match status" value="2"/>
</dbReference>
<evidence type="ECO:0000256" key="2">
    <source>
        <dbReference type="ARBA" id="ARBA00022741"/>
    </source>
</evidence>
<dbReference type="Gene3D" id="3.30.470.20">
    <property type="entry name" value="ATP-grasp fold, B domain"/>
    <property type="match status" value="1"/>
</dbReference>
<dbReference type="SMART" id="SM00881">
    <property type="entry name" value="CoA_binding"/>
    <property type="match status" value="1"/>
</dbReference>
<evidence type="ECO:0000256" key="3">
    <source>
        <dbReference type="ARBA" id="ARBA00022840"/>
    </source>
</evidence>
<dbReference type="Gene3D" id="3.40.50.261">
    <property type="entry name" value="Succinyl-CoA synthetase domains"/>
    <property type="match status" value="2"/>
</dbReference>
<reference evidence="6 7" key="1">
    <citation type="submission" date="2018-04" db="EMBL/GenBank/DDBJ databases">
        <title>Bordetella sp. HZ20 isolated from seawater.</title>
        <authorList>
            <person name="Sun C."/>
        </authorList>
    </citation>
    <scope>NUCLEOTIDE SEQUENCE [LARGE SCALE GENOMIC DNA]</scope>
    <source>
        <strain evidence="6 7">HZ20</strain>
    </source>
</reference>
<dbReference type="SUPFAM" id="SSF56059">
    <property type="entry name" value="Glutathione synthetase ATP-binding domain-like"/>
    <property type="match status" value="1"/>
</dbReference>
<dbReference type="Gene3D" id="3.30.1490.20">
    <property type="entry name" value="ATP-grasp fold, A domain"/>
    <property type="match status" value="1"/>
</dbReference>
<dbReference type="InterPro" id="IPR013815">
    <property type="entry name" value="ATP_grasp_subdomain_1"/>
</dbReference>
<feature type="region of interest" description="Disordered" evidence="4">
    <location>
        <begin position="1"/>
        <end position="20"/>
    </location>
</feature>
<evidence type="ECO:0000256" key="1">
    <source>
        <dbReference type="ARBA" id="ARBA00022598"/>
    </source>
</evidence>
<dbReference type="Proteomes" id="UP000244571">
    <property type="component" value="Chromosome"/>
</dbReference>
<keyword evidence="2" id="KW-0547">Nucleotide-binding</keyword>
<dbReference type="Pfam" id="PF13380">
    <property type="entry name" value="CoA_binding_2"/>
    <property type="match status" value="1"/>
</dbReference>
<evidence type="ECO:0000313" key="6">
    <source>
        <dbReference type="EMBL" id="AWB32639.1"/>
    </source>
</evidence>
<keyword evidence="1" id="KW-0436">Ligase</keyword>
<dbReference type="InterPro" id="IPR016102">
    <property type="entry name" value="Succinyl-CoA_synth-like"/>
</dbReference>
<dbReference type="PANTHER" id="PTHR43334:SF1">
    <property type="entry name" value="3-HYDROXYPROPIONATE--COA LIGASE [ADP-FORMING]"/>
    <property type="match status" value="1"/>
</dbReference>
<name>A0A2R4XFX2_9BURK</name>
<organism evidence="6 7">
    <name type="scientific">Orrella marina</name>
    <dbReference type="NCBI Taxonomy" id="2163011"/>
    <lineage>
        <taxon>Bacteria</taxon>
        <taxon>Pseudomonadati</taxon>
        <taxon>Pseudomonadota</taxon>
        <taxon>Betaproteobacteria</taxon>
        <taxon>Burkholderiales</taxon>
        <taxon>Alcaligenaceae</taxon>
        <taxon>Orrella</taxon>
    </lineage>
</organism>
<dbReference type="PANTHER" id="PTHR43334">
    <property type="entry name" value="ACETATE--COA LIGASE [ADP-FORMING]"/>
    <property type="match status" value="1"/>
</dbReference>
<dbReference type="InterPro" id="IPR003781">
    <property type="entry name" value="CoA-bd"/>
</dbReference>
<dbReference type="AlphaFoldDB" id="A0A2R4XFX2"/>
<dbReference type="Pfam" id="PF13549">
    <property type="entry name" value="ATP-grasp_5"/>
    <property type="match status" value="1"/>
</dbReference>